<dbReference type="OrthoDB" id="9790469at2"/>
<dbReference type="Proteomes" id="UP000065807">
    <property type="component" value="Chromosome"/>
</dbReference>
<evidence type="ECO:0000313" key="3">
    <source>
        <dbReference type="Proteomes" id="UP000065807"/>
    </source>
</evidence>
<dbReference type="EMBL" id="AP014924">
    <property type="protein sequence ID" value="BAS26998.1"/>
    <property type="molecule type" value="Genomic_DNA"/>
</dbReference>
<dbReference type="InterPro" id="IPR008912">
    <property type="entry name" value="Uncharacterised_CoxE"/>
</dbReference>
<dbReference type="PIRSF" id="PIRSF010256">
    <property type="entry name" value="CoxE_vWa"/>
    <property type="match status" value="1"/>
</dbReference>
<dbReference type="InterPro" id="IPR011195">
    <property type="entry name" value="UCP010256"/>
</dbReference>
<name>A0A0K2SIR2_LIMPI</name>
<sequence length="418" mass="46745">MSMDLPALVTRPEVILANLLVLERLLRLGGLGVGPERMALALKALEVVGVHDRERVQGALRCVAASGREEARRFDQVFQVFLGLLAGRREDAELAARTLGASAAAQRERWRRAPSRNGAPPSPGETARPTPARVPWQVWEGHGGDEVPEGRPAGGYSPAERLAQKDFARYDAADRGLALQRLETLAWQGVRRSHRWRRSTRGHGVDLRRALRETATRGEVWALPRRRRRERLRPGVVLLDVSGSMEPYAWPLLALAHHLVARRQPVEVFLFGTRLTRVTRLLRRRPVEEALRRAVSEVPDWSGGTRIGENLGRFNRAWARRVATRGAVVMVVSDGLDRGDPRAVAREMAHLQRTAHRLIWLNPLLGGEGYQPLAAGMQAALPFVDDFLPMARLADVEGLLRRLQAVGSRRPVRRQQAR</sequence>
<evidence type="ECO:0000313" key="2">
    <source>
        <dbReference type="EMBL" id="BAS26998.1"/>
    </source>
</evidence>
<dbReference type="PANTHER" id="PTHR39338:SF6">
    <property type="entry name" value="BLL5662 PROTEIN"/>
    <property type="match status" value="1"/>
</dbReference>
<dbReference type="InterPro" id="IPR036465">
    <property type="entry name" value="vWFA_dom_sf"/>
</dbReference>
<dbReference type="Pfam" id="PF05762">
    <property type="entry name" value="VWA_CoxE"/>
    <property type="match status" value="1"/>
</dbReference>
<dbReference type="PANTHER" id="PTHR39338">
    <property type="entry name" value="BLL5662 PROTEIN-RELATED"/>
    <property type="match status" value="1"/>
</dbReference>
<dbReference type="AlphaFoldDB" id="A0A0K2SIR2"/>
<dbReference type="SUPFAM" id="SSF53300">
    <property type="entry name" value="vWA-like"/>
    <property type="match status" value="1"/>
</dbReference>
<dbReference type="CDD" id="cd00198">
    <property type="entry name" value="vWFA"/>
    <property type="match status" value="1"/>
</dbReference>
<reference evidence="3" key="2">
    <citation type="journal article" date="2016" name="Int. J. Syst. Evol. Microbiol.">
        <title>Complete genome sequence and cell structure of Limnochorda pilosa, a Gram-negative spore-former within the phylum Firmicutes.</title>
        <authorList>
            <person name="Watanabe M."/>
            <person name="Kojima H."/>
            <person name="Fukui M."/>
        </authorList>
    </citation>
    <scope>NUCLEOTIDE SEQUENCE [LARGE SCALE GENOMIC DNA]</scope>
    <source>
        <strain evidence="3">HC45</strain>
    </source>
</reference>
<dbReference type="KEGG" id="lpil:LIP_1141"/>
<gene>
    <name evidence="2" type="ORF">LIP_1141</name>
</gene>
<evidence type="ECO:0000256" key="1">
    <source>
        <dbReference type="SAM" id="MobiDB-lite"/>
    </source>
</evidence>
<dbReference type="STRING" id="1555112.LIP_1141"/>
<proteinExistence type="predicted"/>
<feature type="region of interest" description="Disordered" evidence="1">
    <location>
        <begin position="105"/>
        <end position="131"/>
    </location>
</feature>
<dbReference type="Gene3D" id="3.40.50.410">
    <property type="entry name" value="von Willebrand factor, type A domain"/>
    <property type="match status" value="1"/>
</dbReference>
<organism evidence="2 3">
    <name type="scientific">Limnochorda pilosa</name>
    <dbReference type="NCBI Taxonomy" id="1555112"/>
    <lineage>
        <taxon>Bacteria</taxon>
        <taxon>Bacillati</taxon>
        <taxon>Bacillota</taxon>
        <taxon>Limnochordia</taxon>
        <taxon>Limnochordales</taxon>
        <taxon>Limnochordaceae</taxon>
        <taxon>Limnochorda</taxon>
    </lineage>
</organism>
<protein>
    <submittedName>
        <fullName evidence="2">CoxE</fullName>
    </submittedName>
</protein>
<keyword evidence="3" id="KW-1185">Reference proteome</keyword>
<accession>A0A0K2SIR2</accession>
<reference evidence="3" key="1">
    <citation type="submission" date="2015-07" db="EMBL/GenBank/DDBJ databases">
        <title>Complete genome sequence and phylogenetic analysis of Limnochorda pilosa.</title>
        <authorList>
            <person name="Watanabe M."/>
            <person name="Kojima H."/>
            <person name="Fukui M."/>
        </authorList>
    </citation>
    <scope>NUCLEOTIDE SEQUENCE [LARGE SCALE GENOMIC DNA]</scope>
    <source>
        <strain evidence="3">HC45</strain>
    </source>
</reference>